<feature type="region of interest" description="Disordered" evidence="12">
    <location>
        <begin position="486"/>
        <end position="535"/>
    </location>
</feature>
<keyword evidence="7" id="KW-0597">Phosphoprotein</keyword>
<dbReference type="SUPFAM" id="SSF50044">
    <property type="entry name" value="SH3-domain"/>
    <property type="match status" value="1"/>
</dbReference>
<dbReference type="SMART" id="SM00326">
    <property type="entry name" value="SH3"/>
    <property type="match status" value="1"/>
</dbReference>
<dbReference type="PROSITE" id="PS50002">
    <property type="entry name" value="SH3"/>
    <property type="match status" value="1"/>
</dbReference>
<evidence type="ECO:0000256" key="10">
    <source>
        <dbReference type="ARBA" id="ARBA00023273"/>
    </source>
</evidence>
<dbReference type="InterPro" id="IPR000727">
    <property type="entry name" value="T_SNARE_dom"/>
</dbReference>
<dbReference type="InterPro" id="IPR001452">
    <property type="entry name" value="SH3_domain"/>
</dbReference>
<evidence type="ECO:0000256" key="8">
    <source>
        <dbReference type="ARBA" id="ARBA00023054"/>
    </source>
</evidence>
<dbReference type="InterPro" id="IPR012849">
    <property type="entry name" value="Abl-interactor_HHR_dom"/>
</dbReference>
<evidence type="ECO:0000256" key="3">
    <source>
        <dbReference type="ARBA" id="ARBA00004510"/>
    </source>
</evidence>
<dbReference type="Pfam" id="PF07815">
    <property type="entry name" value="Abi_HHR"/>
    <property type="match status" value="1"/>
</dbReference>
<proteinExistence type="inferred from homology"/>
<feature type="domain" description="SH3" evidence="13">
    <location>
        <begin position="541"/>
        <end position="599"/>
    </location>
</feature>
<dbReference type="GO" id="GO:0030175">
    <property type="term" value="C:filopodium"/>
    <property type="evidence" value="ECO:0007669"/>
    <property type="project" value="UniProtKB-SubCell"/>
</dbReference>
<evidence type="ECO:0000259" key="13">
    <source>
        <dbReference type="PROSITE" id="PS50002"/>
    </source>
</evidence>
<dbReference type="InterPro" id="IPR036028">
    <property type="entry name" value="SH3-like_dom_sf"/>
</dbReference>
<feature type="region of interest" description="Disordered" evidence="12">
    <location>
        <begin position="331"/>
        <end position="393"/>
    </location>
</feature>
<dbReference type="PRINTS" id="PR00452">
    <property type="entry name" value="SH3DOMAIN"/>
</dbReference>
<feature type="compositionally biased region" description="Acidic residues" evidence="12">
    <location>
        <begin position="526"/>
        <end position="535"/>
    </location>
</feature>
<dbReference type="GO" id="GO:0031209">
    <property type="term" value="C:SCAR complex"/>
    <property type="evidence" value="ECO:0007669"/>
    <property type="project" value="TreeGrafter"/>
</dbReference>
<dbReference type="OrthoDB" id="2159336at2759"/>
<evidence type="ECO:0000259" key="14">
    <source>
        <dbReference type="PROSITE" id="PS50192"/>
    </source>
</evidence>
<feature type="region of interest" description="Disordered" evidence="12">
    <location>
        <begin position="276"/>
        <end position="301"/>
    </location>
</feature>
<protein>
    <submittedName>
        <fullName evidence="16">Abl interactor 1 isoform X4</fullName>
    </submittedName>
</protein>
<organism evidence="15 16">
    <name type="scientific">Lingula anatina</name>
    <name type="common">Brachiopod</name>
    <name type="synonym">Lingula unguis</name>
    <dbReference type="NCBI Taxonomy" id="7574"/>
    <lineage>
        <taxon>Eukaryota</taxon>
        <taxon>Metazoa</taxon>
        <taxon>Spiralia</taxon>
        <taxon>Lophotrochozoa</taxon>
        <taxon>Brachiopoda</taxon>
        <taxon>Linguliformea</taxon>
        <taxon>Lingulata</taxon>
        <taxon>Lingulida</taxon>
        <taxon>Linguloidea</taxon>
        <taxon>Lingulidae</taxon>
        <taxon>Lingula</taxon>
    </lineage>
</organism>
<accession>A0A1S3H3X7</accession>
<evidence type="ECO:0000256" key="1">
    <source>
        <dbReference type="ARBA" id="ARBA00004245"/>
    </source>
</evidence>
<keyword evidence="5 11" id="KW-0728">SH3 domain</keyword>
<evidence type="ECO:0000256" key="7">
    <source>
        <dbReference type="ARBA" id="ARBA00022553"/>
    </source>
</evidence>
<dbReference type="PANTHER" id="PTHR10460:SF0">
    <property type="entry name" value="ABELSON INTERACTING PROTEIN, ISOFORM D"/>
    <property type="match status" value="1"/>
</dbReference>
<evidence type="ECO:0000313" key="15">
    <source>
        <dbReference type="Proteomes" id="UP000085678"/>
    </source>
</evidence>
<reference evidence="16" key="1">
    <citation type="submission" date="2025-08" db="UniProtKB">
        <authorList>
            <consortium name="RefSeq"/>
        </authorList>
    </citation>
    <scope>IDENTIFICATION</scope>
    <source>
        <tissue evidence="16">Gonads</tissue>
    </source>
</reference>
<evidence type="ECO:0000313" key="16">
    <source>
        <dbReference type="RefSeq" id="XP_013380171.1"/>
    </source>
</evidence>
<feature type="domain" description="T-SNARE coiled-coil homology" evidence="14">
    <location>
        <begin position="49"/>
        <end position="111"/>
    </location>
</feature>
<evidence type="ECO:0000256" key="2">
    <source>
        <dbReference type="ARBA" id="ARBA00004486"/>
    </source>
</evidence>
<keyword evidence="9" id="KW-0206">Cytoskeleton</keyword>
<keyword evidence="15" id="KW-1185">Reference proteome</keyword>
<dbReference type="Gene3D" id="6.10.140.1620">
    <property type="match status" value="1"/>
</dbReference>
<dbReference type="Proteomes" id="UP000085678">
    <property type="component" value="Unplaced"/>
</dbReference>
<dbReference type="FunFam" id="2.30.30.40:FF:000002">
    <property type="entry name" value="abl interactor 1 isoform X1"/>
    <property type="match status" value="1"/>
</dbReference>
<feature type="compositionally biased region" description="Pro residues" evidence="12">
    <location>
        <begin position="333"/>
        <end position="350"/>
    </location>
</feature>
<name>A0A1S3H3X7_LINAN</name>
<dbReference type="CDD" id="cd11826">
    <property type="entry name" value="SH3_Abi"/>
    <property type="match status" value="1"/>
</dbReference>
<dbReference type="Pfam" id="PF00018">
    <property type="entry name" value="SH3_1"/>
    <property type="match status" value="1"/>
</dbReference>
<feature type="compositionally biased region" description="Low complexity" evidence="12">
    <location>
        <begin position="173"/>
        <end position="189"/>
    </location>
</feature>
<keyword evidence="6" id="KW-0963">Cytoplasm</keyword>
<dbReference type="GO" id="GO:0005856">
    <property type="term" value="C:cytoskeleton"/>
    <property type="evidence" value="ECO:0007669"/>
    <property type="project" value="UniProtKB-SubCell"/>
</dbReference>
<dbReference type="GO" id="GO:0017124">
    <property type="term" value="F:SH3 domain binding"/>
    <property type="evidence" value="ECO:0007669"/>
    <property type="project" value="TreeGrafter"/>
</dbReference>
<feature type="region of interest" description="Disordered" evidence="12">
    <location>
        <begin position="233"/>
        <end position="261"/>
    </location>
</feature>
<feature type="region of interest" description="Disordered" evidence="12">
    <location>
        <begin position="445"/>
        <end position="464"/>
    </location>
</feature>
<gene>
    <name evidence="16" type="primary">LOC106151453</name>
</gene>
<evidence type="ECO:0000256" key="4">
    <source>
        <dbReference type="ARBA" id="ARBA00010020"/>
    </source>
</evidence>
<dbReference type="RefSeq" id="XP_013380171.1">
    <property type="nucleotide sequence ID" value="XM_013524717.1"/>
</dbReference>
<dbReference type="GO" id="GO:0035591">
    <property type="term" value="F:signaling adaptor activity"/>
    <property type="evidence" value="ECO:0007669"/>
    <property type="project" value="TreeGrafter"/>
</dbReference>
<evidence type="ECO:0000256" key="5">
    <source>
        <dbReference type="ARBA" id="ARBA00022443"/>
    </source>
</evidence>
<keyword evidence="8" id="KW-0175">Coiled coil</keyword>
<dbReference type="Gene3D" id="2.30.30.40">
    <property type="entry name" value="SH3 Domains"/>
    <property type="match status" value="1"/>
</dbReference>
<dbReference type="GO" id="GO:0001764">
    <property type="term" value="P:neuron migration"/>
    <property type="evidence" value="ECO:0007669"/>
    <property type="project" value="TreeGrafter"/>
</dbReference>
<dbReference type="PANTHER" id="PTHR10460">
    <property type="entry name" value="ABL INTERACTOR FAMILY MEMBER"/>
    <property type="match status" value="1"/>
</dbReference>
<dbReference type="GeneID" id="106151453"/>
<keyword evidence="10" id="KW-0966">Cell projection</keyword>
<comment type="subcellular location">
    <subcellularLocation>
        <location evidence="2">Cell projection</location>
        <location evidence="2">Filopodium</location>
    </subcellularLocation>
    <subcellularLocation>
        <location evidence="3">Cell projection</location>
        <location evidence="3">Lamellipodium</location>
    </subcellularLocation>
    <subcellularLocation>
        <location evidence="1">Cytoplasm</location>
        <location evidence="1">Cytoskeleton</location>
    </subcellularLocation>
</comment>
<comment type="similarity">
    <text evidence="4">Belongs to the ABI family.</text>
</comment>
<dbReference type="InterPro" id="IPR028455">
    <property type="entry name" value="ABI3_SH3"/>
</dbReference>
<evidence type="ECO:0000256" key="11">
    <source>
        <dbReference type="PROSITE-ProRule" id="PRU00192"/>
    </source>
</evidence>
<evidence type="ECO:0000256" key="12">
    <source>
        <dbReference type="SAM" id="MobiDB-lite"/>
    </source>
</evidence>
<evidence type="ECO:0000256" key="9">
    <source>
        <dbReference type="ARBA" id="ARBA00023212"/>
    </source>
</evidence>
<evidence type="ECO:0000256" key="6">
    <source>
        <dbReference type="ARBA" id="ARBA00022490"/>
    </source>
</evidence>
<dbReference type="InterPro" id="IPR028457">
    <property type="entry name" value="ABI"/>
</dbReference>
<dbReference type="PROSITE" id="PS50192">
    <property type="entry name" value="T_SNARE"/>
    <property type="match status" value="1"/>
</dbReference>
<sequence>MADSEQSLWHLTEHEIPEGRRQLQESHVNLERVADYCEGNYIQAEDKRHALEETKNYTTQSLASVAYQINNLAANFLSLLEMQTQQLANMESGINHLSEIVMIHKEKVARREIGVLTTNKCITRPVGVKNGIVFPEQPERPVKYRREDINFSLLDDIGHGVRVQQNNPRSKRSNSMTSKSSQGSSSAPTTKPPTPPLTASVQGGGTIGRREGAQYRQTGPALVQKVATPSVPSHYAPSYPMTQPSHIPQNDVPHSRQSSGYRSAGYRVTQQMGVPPPPPPNQVGGMGHPPQGPPHAGAGHPPMGVAHPMTQQNHTHIPPPPQMTVGYSHGMGLPPPSPGQMSPPPPPPPISGNMGPYTADLAEPPPPPPPAMGFENGPAGNKPTSPPPPELESENCIIEEEKEDLPLPPPPFGANCTMISDSTQDLTLLPQTADNDNGAACELAEEGPVDLPPPPTHNGYASPEEYMQDTITLPPPEYYELEEIAPVSPDLPPPPPEQSQMAGGNYDDYSPPPPPPNFIDQNGQHEEEEVQEGPDDWIPKSYLEKVIAVYDYAQERDDELSFNENAMIYVVKKNDDGWWEGVFNGMTGLFPSNYVEPCI</sequence>
<feature type="region of interest" description="Disordered" evidence="12">
    <location>
        <begin position="159"/>
        <end position="207"/>
    </location>
</feature>
<dbReference type="AlphaFoldDB" id="A0A1S3H3X7"/>
<dbReference type="GO" id="GO:0030027">
    <property type="term" value="C:lamellipodium"/>
    <property type="evidence" value="ECO:0007669"/>
    <property type="project" value="UniProtKB-SubCell"/>
</dbReference>